<sequence>MYIDGQFNDLDLGKLIVQSKSPVMKNLLLSKKKKL</sequence>
<comment type="caution">
    <text evidence="1">The sequence shown here is derived from an EMBL/GenBank/DDBJ whole genome shotgun (WGS) entry which is preliminary data.</text>
</comment>
<gene>
    <name evidence="1" type="ORF">EV199_5246</name>
</gene>
<name>A0A4Q7MJD5_9BACT</name>
<protein>
    <submittedName>
        <fullName evidence="1">Uncharacterized protein</fullName>
    </submittedName>
</protein>
<reference evidence="1 2" key="1">
    <citation type="submission" date="2019-02" db="EMBL/GenBank/DDBJ databases">
        <title>Genomic Encyclopedia of Type Strains, Phase IV (KMG-IV): sequencing the most valuable type-strain genomes for metagenomic binning, comparative biology and taxonomic classification.</title>
        <authorList>
            <person name="Goeker M."/>
        </authorList>
    </citation>
    <scope>NUCLEOTIDE SEQUENCE [LARGE SCALE GENOMIC DNA]</scope>
    <source>
        <strain evidence="1 2">DSM 18116</strain>
    </source>
</reference>
<keyword evidence="2" id="KW-1185">Reference proteome</keyword>
<proteinExistence type="predicted"/>
<dbReference type="Proteomes" id="UP000293874">
    <property type="component" value="Unassembled WGS sequence"/>
</dbReference>
<organism evidence="1 2">
    <name type="scientific">Pseudobacter ginsenosidimutans</name>
    <dbReference type="NCBI Taxonomy" id="661488"/>
    <lineage>
        <taxon>Bacteria</taxon>
        <taxon>Pseudomonadati</taxon>
        <taxon>Bacteroidota</taxon>
        <taxon>Chitinophagia</taxon>
        <taxon>Chitinophagales</taxon>
        <taxon>Chitinophagaceae</taxon>
        <taxon>Pseudobacter</taxon>
    </lineage>
</organism>
<accession>A0A4Q7MJD5</accession>
<dbReference type="AlphaFoldDB" id="A0A4Q7MJD5"/>
<dbReference type="EMBL" id="SGXA01000004">
    <property type="protein sequence ID" value="RZS66862.1"/>
    <property type="molecule type" value="Genomic_DNA"/>
</dbReference>
<evidence type="ECO:0000313" key="1">
    <source>
        <dbReference type="EMBL" id="RZS66862.1"/>
    </source>
</evidence>
<evidence type="ECO:0000313" key="2">
    <source>
        <dbReference type="Proteomes" id="UP000293874"/>
    </source>
</evidence>